<protein>
    <submittedName>
        <fullName evidence="5">SCO family protein</fullName>
    </submittedName>
</protein>
<dbReference type="Proteomes" id="UP000748752">
    <property type="component" value="Unassembled WGS sequence"/>
</dbReference>
<organism evidence="5 6">
    <name type="scientific">Thiohalocapsa halophila</name>
    <dbReference type="NCBI Taxonomy" id="69359"/>
    <lineage>
        <taxon>Bacteria</taxon>
        <taxon>Pseudomonadati</taxon>
        <taxon>Pseudomonadota</taxon>
        <taxon>Gammaproteobacteria</taxon>
        <taxon>Chromatiales</taxon>
        <taxon>Chromatiaceae</taxon>
        <taxon>Thiohalocapsa</taxon>
    </lineage>
</organism>
<dbReference type="InterPro" id="IPR036249">
    <property type="entry name" value="Thioredoxin-like_sf"/>
</dbReference>
<dbReference type="InterPro" id="IPR003782">
    <property type="entry name" value="SCO1/SenC"/>
</dbReference>
<evidence type="ECO:0000256" key="1">
    <source>
        <dbReference type="ARBA" id="ARBA00010996"/>
    </source>
</evidence>
<comment type="caution">
    <text evidence="5">The sequence shown here is derived from an EMBL/GenBank/DDBJ whole genome shotgun (WGS) entry which is preliminary data.</text>
</comment>
<dbReference type="SUPFAM" id="SSF52833">
    <property type="entry name" value="Thioredoxin-like"/>
    <property type="match status" value="1"/>
</dbReference>
<keyword evidence="2" id="KW-0186">Copper</keyword>
<evidence type="ECO:0000256" key="3">
    <source>
        <dbReference type="SAM" id="Phobius"/>
    </source>
</evidence>
<gene>
    <name evidence="5" type="ORF">CKO31_09750</name>
</gene>
<keyword evidence="6" id="KW-1185">Reference proteome</keyword>
<proteinExistence type="inferred from homology"/>
<dbReference type="Gene3D" id="3.40.30.10">
    <property type="entry name" value="Glutaredoxin"/>
    <property type="match status" value="1"/>
</dbReference>
<reference evidence="5 6" key="1">
    <citation type="journal article" date="2020" name="Microorganisms">
        <title>Osmotic Adaptation and Compatible Solute Biosynthesis of Phototrophic Bacteria as Revealed from Genome Analyses.</title>
        <authorList>
            <person name="Imhoff J.F."/>
            <person name="Rahn T."/>
            <person name="Kunzel S."/>
            <person name="Keller A."/>
            <person name="Neulinger S.C."/>
        </authorList>
    </citation>
    <scope>NUCLEOTIDE SEQUENCE [LARGE SCALE GENOMIC DNA]</scope>
    <source>
        <strain evidence="5 6">DSM 6210</strain>
    </source>
</reference>
<dbReference type="PROSITE" id="PS51352">
    <property type="entry name" value="THIOREDOXIN_2"/>
    <property type="match status" value="1"/>
</dbReference>
<dbReference type="CDD" id="cd02968">
    <property type="entry name" value="SCO"/>
    <property type="match status" value="1"/>
</dbReference>
<evidence type="ECO:0000313" key="5">
    <source>
        <dbReference type="EMBL" id="MBK1631019.1"/>
    </source>
</evidence>
<evidence type="ECO:0000313" key="6">
    <source>
        <dbReference type="Proteomes" id="UP000748752"/>
    </source>
</evidence>
<evidence type="ECO:0000259" key="4">
    <source>
        <dbReference type="PROSITE" id="PS51352"/>
    </source>
</evidence>
<dbReference type="PANTHER" id="PTHR12151:SF25">
    <property type="entry name" value="LINALOOL DEHYDRATASE_ISOMERASE DOMAIN-CONTAINING PROTEIN"/>
    <property type="match status" value="1"/>
</dbReference>
<dbReference type="PANTHER" id="PTHR12151">
    <property type="entry name" value="ELECTRON TRANSPORT PROTIN SCO1/SENC FAMILY MEMBER"/>
    <property type="match status" value="1"/>
</dbReference>
<accession>A0ABS1CGL0</accession>
<dbReference type="Pfam" id="PF02630">
    <property type="entry name" value="SCO1-SenC"/>
    <property type="match status" value="1"/>
</dbReference>
<keyword evidence="3" id="KW-0472">Membrane</keyword>
<dbReference type="EMBL" id="NRRV01000020">
    <property type="protein sequence ID" value="MBK1631019.1"/>
    <property type="molecule type" value="Genomic_DNA"/>
</dbReference>
<feature type="domain" description="Thioredoxin" evidence="4">
    <location>
        <begin position="49"/>
        <end position="212"/>
    </location>
</feature>
<dbReference type="InterPro" id="IPR013766">
    <property type="entry name" value="Thioredoxin_domain"/>
</dbReference>
<sequence>MRLVNFLGARWALLLPGLVVVVLAGVLVWLLWAWQPGHPGDGAHRQLELAAAPAGGDFRLQSVDGPVALSDFREKVVLLYFGYTACPDICPTNLAIIGYALKQLTPAERQQVQVLFVSVDPARDDLERLAEYAAYFDPGILGITGSPAAVADAAARYGAAYRRTAASDSAMGYLVDHSAFTYVIDQGGSLVDTLPHATPAEAIVAQLRELLRVSS</sequence>
<keyword evidence="3" id="KW-0812">Transmembrane</keyword>
<feature type="transmembrane region" description="Helical" evidence="3">
    <location>
        <begin position="12"/>
        <end position="34"/>
    </location>
</feature>
<comment type="similarity">
    <text evidence="1">Belongs to the SCO1/2 family.</text>
</comment>
<evidence type="ECO:0000256" key="2">
    <source>
        <dbReference type="ARBA" id="ARBA00023008"/>
    </source>
</evidence>
<name>A0ABS1CGL0_9GAMM</name>
<keyword evidence="3" id="KW-1133">Transmembrane helix</keyword>